<dbReference type="InterPro" id="IPR000953">
    <property type="entry name" value="Chromo/chromo_shadow_dom"/>
</dbReference>
<feature type="compositionally biased region" description="Polar residues" evidence="1">
    <location>
        <begin position="102"/>
        <end position="120"/>
    </location>
</feature>
<reference evidence="3" key="2">
    <citation type="journal article" date="2023" name="Proc. Natl. Acad. Sci. U.S.A.">
        <title>A global phylogenomic analysis of the shiitake genus Lentinula.</title>
        <authorList>
            <person name="Sierra-Patev S."/>
            <person name="Min B."/>
            <person name="Naranjo-Ortiz M."/>
            <person name="Looney B."/>
            <person name="Konkel Z."/>
            <person name="Slot J.C."/>
            <person name="Sakamoto Y."/>
            <person name="Steenwyk J.L."/>
            <person name="Rokas A."/>
            <person name="Carro J."/>
            <person name="Camarero S."/>
            <person name="Ferreira P."/>
            <person name="Molpeceres G."/>
            <person name="Ruiz-Duenas F.J."/>
            <person name="Serrano A."/>
            <person name="Henrissat B."/>
            <person name="Drula E."/>
            <person name="Hughes K.W."/>
            <person name="Mata J.L."/>
            <person name="Ishikawa N.K."/>
            <person name="Vargas-Isla R."/>
            <person name="Ushijima S."/>
            <person name="Smith C.A."/>
            <person name="Donoghue J."/>
            <person name="Ahrendt S."/>
            <person name="Andreopoulos W."/>
            <person name="He G."/>
            <person name="LaButti K."/>
            <person name="Lipzen A."/>
            <person name="Ng V."/>
            <person name="Riley R."/>
            <person name="Sandor L."/>
            <person name="Barry K."/>
            <person name="Martinez A.T."/>
            <person name="Xiao Y."/>
            <person name="Gibbons J.G."/>
            <person name="Terashima K."/>
            <person name="Grigoriev I.V."/>
            <person name="Hibbett D."/>
        </authorList>
    </citation>
    <scope>NUCLEOTIDE SEQUENCE</scope>
    <source>
        <strain evidence="3">ET3784</strain>
    </source>
</reference>
<comment type="caution">
    <text evidence="3">The sequence shown here is derived from an EMBL/GenBank/DDBJ whole genome shotgun (WGS) entry which is preliminary data.</text>
</comment>
<organism evidence="3 4">
    <name type="scientific">Lentinula guzmanii</name>
    <dbReference type="NCBI Taxonomy" id="2804957"/>
    <lineage>
        <taxon>Eukaryota</taxon>
        <taxon>Fungi</taxon>
        <taxon>Dikarya</taxon>
        <taxon>Basidiomycota</taxon>
        <taxon>Agaricomycotina</taxon>
        <taxon>Agaricomycetes</taxon>
        <taxon>Agaricomycetidae</taxon>
        <taxon>Agaricales</taxon>
        <taxon>Marasmiineae</taxon>
        <taxon>Omphalotaceae</taxon>
        <taxon>Lentinula</taxon>
    </lineage>
</organism>
<feature type="region of interest" description="Disordered" evidence="1">
    <location>
        <begin position="253"/>
        <end position="297"/>
    </location>
</feature>
<dbReference type="EMBL" id="JANVFO010000025">
    <property type="protein sequence ID" value="KAJ3732255.1"/>
    <property type="molecule type" value="Genomic_DNA"/>
</dbReference>
<dbReference type="SUPFAM" id="SSF54160">
    <property type="entry name" value="Chromo domain-like"/>
    <property type="match status" value="1"/>
</dbReference>
<dbReference type="InterPro" id="IPR023780">
    <property type="entry name" value="Chromo_domain"/>
</dbReference>
<keyword evidence="4" id="KW-1185">Reference proteome</keyword>
<dbReference type="PROSITE" id="PS50013">
    <property type="entry name" value="CHROMO_2"/>
    <property type="match status" value="1"/>
</dbReference>
<dbReference type="GO" id="GO:0006338">
    <property type="term" value="P:chromatin remodeling"/>
    <property type="evidence" value="ECO:0007669"/>
    <property type="project" value="UniProtKB-ARBA"/>
</dbReference>
<dbReference type="Proteomes" id="UP001176059">
    <property type="component" value="Unassembled WGS sequence"/>
</dbReference>
<dbReference type="Pfam" id="PF00385">
    <property type="entry name" value="Chromo"/>
    <property type="match status" value="1"/>
</dbReference>
<evidence type="ECO:0000313" key="3">
    <source>
        <dbReference type="EMBL" id="KAJ3732255.1"/>
    </source>
</evidence>
<sequence length="593" mass="64789">MSEDEEEYLVESIVTARVKRRGKGKAWEYRVRWKGYSEKDDTWEPIKSFAGAEHFVESFWMRASKLLNGRDIQDISAFNTGEKFFPVGPPLSKLKSLPALNATSPVASSSKPSQTTPNNNKRPRTLTPTIPEEPSPKRARQLVNTSTESPSARRINRTSTSVSPRRSARKPQKEPSVVPASEDEEDSEVEIVHTITSEIPTDDNIGQNSLDDNETQRKADLPIPADSARAADPLVHTADDLDDMDGAINVKARISSKDNAKAMSKPSTSVSANRRKPGPGRSSEGLRKSKTTSSLLTFDKDESKTVKGKFVVTEYTTRHEEINETDEGPPASNDSPPRPVVPSTGAELLQLVARAENMEQLQHFDEIIDTPLPGPSDEPNSKLQRSLSLAKESLFPSRSAIPFAFAAFNKRPTIFGPLGSGSDVRPNNTNNTTNVTQVVQTQPFSVTLDVSRKLPVILTELSPGDAPILDKIARNASGGPPGKFYSDKAALTIMDTFRTGGASAKVIPTPNATEFETQEFKKFSERLSSNELFVLMIGFDLLVFCSSSSTLITERLNIPLSLLSEPGKLLAEQVSISNHSAYANAVLQANEQG</sequence>
<feature type="compositionally biased region" description="Polar residues" evidence="1">
    <location>
        <begin position="194"/>
        <end position="210"/>
    </location>
</feature>
<name>A0AA38MZU0_9AGAR</name>
<feature type="region of interest" description="Disordered" evidence="1">
    <location>
        <begin position="102"/>
        <end position="234"/>
    </location>
</feature>
<proteinExistence type="predicted"/>
<dbReference type="InterPro" id="IPR016197">
    <property type="entry name" value="Chromo-like_dom_sf"/>
</dbReference>
<reference evidence="3" key="1">
    <citation type="submission" date="2022-08" db="EMBL/GenBank/DDBJ databases">
        <authorList>
            <consortium name="DOE Joint Genome Institute"/>
            <person name="Min B."/>
            <person name="Sierra-Patev S."/>
            <person name="Naranjo-Ortiz M."/>
            <person name="Looney B."/>
            <person name="Konkel Z."/>
            <person name="Slot J.C."/>
            <person name="Sakamoto Y."/>
            <person name="Steenwyk J.L."/>
            <person name="Rokas A."/>
            <person name="Carro J."/>
            <person name="Camarero S."/>
            <person name="Ferreira P."/>
            <person name="Molpeceres G."/>
            <person name="Ruiz-duenas F.J."/>
            <person name="Serrano A."/>
            <person name="Henrissat B."/>
            <person name="Drula E."/>
            <person name="Hughes K.W."/>
            <person name="Mata J.L."/>
            <person name="Ishikawa N.K."/>
            <person name="Vargas-Isla R."/>
            <person name="Ushijima S."/>
            <person name="Smith C.A."/>
            <person name="Ahrendt S."/>
            <person name="Andreopoulos W."/>
            <person name="He G."/>
            <person name="LaButti K."/>
            <person name="Lipzen A."/>
            <person name="Ng V."/>
            <person name="Riley R."/>
            <person name="Sandor L."/>
            <person name="Barry K."/>
            <person name="Martinez A.T."/>
            <person name="Xiao Y."/>
            <person name="Gibbons J.G."/>
            <person name="Terashima K."/>
            <person name="Hibbett D.S."/>
            <person name="Grigoriev I.V."/>
        </authorList>
    </citation>
    <scope>NUCLEOTIDE SEQUENCE</scope>
    <source>
        <strain evidence="3">ET3784</strain>
    </source>
</reference>
<dbReference type="CDD" id="cd18968">
    <property type="entry name" value="chromodomain"/>
    <property type="match status" value="1"/>
</dbReference>
<evidence type="ECO:0000313" key="4">
    <source>
        <dbReference type="Proteomes" id="UP001176059"/>
    </source>
</evidence>
<dbReference type="SMART" id="SM00298">
    <property type="entry name" value="CHROMO"/>
    <property type="match status" value="1"/>
</dbReference>
<accession>A0AA38MZU0</accession>
<protein>
    <recommendedName>
        <fullName evidence="2">Chromo domain-containing protein</fullName>
    </recommendedName>
</protein>
<feature type="region of interest" description="Disordered" evidence="1">
    <location>
        <begin position="317"/>
        <end position="343"/>
    </location>
</feature>
<gene>
    <name evidence="3" type="ORF">DFJ43DRAFT_1154615</name>
</gene>
<dbReference type="AlphaFoldDB" id="A0AA38MZU0"/>
<dbReference type="Gene3D" id="2.40.50.40">
    <property type="match status" value="1"/>
</dbReference>
<evidence type="ECO:0000259" key="2">
    <source>
        <dbReference type="PROSITE" id="PS50013"/>
    </source>
</evidence>
<evidence type="ECO:0000256" key="1">
    <source>
        <dbReference type="SAM" id="MobiDB-lite"/>
    </source>
</evidence>
<feature type="domain" description="Chromo" evidence="2">
    <location>
        <begin position="8"/>
        <end position="62"/>
    </location>
</feature>